<gene>
    <name evidence="2" type="ORF">K490DRAFT_58762</name>
</gene>
<feature type="compositionally biased region" description="Low complexity" evidence="1">
    <location>
        <begin position="15"/>
        <end position="28"/>
    </location>
</feature>
<evidence type="ECO:0000256" key="1">
    <source>
        <dbReference type="SAM" id="MobiDB-lite"/>
    </source>
</evidence>
<name>A0A9P4LUX0_9PEZI</name>
<dbReference type="OrthoDB" id="5408144at2759"/>
<dbReference type="EMBL" id="ML978731">
    <property type="protein sequence ID" value="KAF2085367.1"/>
    <property type="molecule type" value="Genomic_DNA"/>
</dbReference>
<proteinExistence type="predicted"/>
<protein>
    <submittedName>
        <fullName evidence="2">Uncharacterized protein</fullName>
    </submittedName>
</protein>
<feature type="region of interest" description="Disordered" evidence="1">
    <location>
        <begin position="1"/>
        <end position="189"/>
    </location>
</feature>
<sequence>MAFRERVKRVLGRGSSSNSSTSSLSKQSTHNRRDSNVYQPGEKMPPMKYRRPVQKEHKEKLESFQFAQSWRRKSEQSQYSPMGSRIPSRMGSMKSRKSTHASRSQVVEGADDDTDVANVGLSPQRTNEDSRYRPIDSAHARQSKPAADSRPETSSTGDGASNGSTGQQNFTQQDLNLALKRSRIEVPPS</sequence>
<accession>A0A9P4LUX0</accession>
<dbReference type="AlphaFoldDB" id="A0A9P4LUX0"/>
<reference evidence="2" key="1">
    <citation type="journal article" date="2020" name="Stud. Mycol.">
        <title>101 Dothideomycetes genomes: a test case for predicting lifestyles and emergence of pathogens.</title>
        <authorList>
            <person name="Haridas S."/>
            <person name="Albert R."/>
            <person name="Binder M."/>
            <person name="Bloem J."/>
            <person name="Labutti K."/>
            <person name="Salamov A."/>
            <person name="Andreopoulos B."/>
            <person name="Baker S."/>
            <person name="Barry K."/>
            <person name="Bills G."/>
            <person name="Bluhm B."/>
            <person name="Cannon C."/>
            <person name="Castanera R."/>
            <person name="Culley D."/>
            <person name="Daum C."/>
            <person name="Ezra D."/>
            <person name="Gonzalez J."/>
            <person name="Henrissat B."/>
            <person name="Kuo A."/>
            <person name="Liang C."/>
            <person name="Lipzen A."/>
            <person name="Lutzoni F."/>
            <person name="Magnuson J."/>
            <person name="Mondo S."/>
            <person name="Nolan M."/>
            <person name="Ohm R."/>
            <person name="Pangilinan J."/>
            <person name="Park H.-J."/>
            <person name="Ramirez L."/>
            <person name="Alfaro M."/>
            <person name="Sun H."/>
            <person name="Tritt A."/>
            <person name="Yoshinaga Y."/>
            <person name="Zwiers L.-H."/>
            <person name="Turgeon B."/>
            <person name="Goodwin S."/>
            <person name="Spatafora J."/>
            <person name="Crous P."/>
            <person name="Grigoriev I."/>
        </authorList>
    </citation>
    <scope>NUCLEOTIDE SEQUENCE</scope>
    <source>
        <strain evidence="2">CBS 121410</strain>
    </source>
</reference>
<comment type="caution">
    <text evidence="2">The sequence shown here is derived from an EMBL/GenBank/DDBJ whole genome shotgun (WGS) entry which is preliminary data.</text>
</comment>
<keyword evidence="3" id="KW-1185">Reference proteome</keyword>
<feature type="compositionally biased region" description="Basic residues" evidence="1">
    <location>
        <begin position="1"/>
        <end position="11"/>
    </location>
</feature>
<feature type="compositionally biased region" description="Polar residues" evidence="1">
    <location>
        <begin position="152"/>
        <end position="175"/>
    </location>
</feature>
<organism evidence="2 3">
    <name type="scientific">Saccharata proteae CBS 121410</name>
    <dbReference type="NCBI Taxonomy" id="1314787"/>
    <lineage>
        <taxon>Eukaryota</taxon>
        <taxon>Fungi</taxon>
        <taxon>Dikarya</taxon>
        <taxon>Ascomycota</taxon>
        <taxon>Pezizomycotina</taxon>
        <taxon>Dothideomycetes</taxon>
        <taxon>Dothideomycetes incertae sedis</taxon>
        <taxon>Botryosphaeriales</taxon>
        <taxon>Saccharataceae</taxon>
        <taxon>Saccharata</taxon>
    </lineage>
</organism>
<evidence type="ECO:0000313" key="2">
    <source>
        <dbReference type="EMBL" id="KAF2085367.1"/>
    </source>
</evidence>
<evidence type="ECO:0000313" key="3">
    <source>
        <dbReference type="Proteomes" id="UP000799776"/>
    </source>
</evidence>
<feature type="compositionally biased region" description="Basic and acidic residues" evidence="1">
    <location>
        <begin position="53"/>
        <end position="62"/>
    </location>
</feature>
<feature type="compositionally biased region" description="Basic and acidic residues" evidence="1">
    <location>
        <begin position="126"/>
        <end position="139"/>
    </location>
</feature>
<dbReference type="Proteomes" id="UP000799776">
    <property type="component" value="Unassembled WGS sequence"/>
</dbReference>